<accession>A0A3D3RB15</accession>
<sequence length="268" mass="29414">MLPFTADDLKAIQTETFIVHLDYFESLASTNSWALSTHCIPVGSSTPRETSHPSLVLTGNQTAGRGRGSNSWWSPEGGLTFSLVVDTRVLQIQLEQQPLIALATGLAVCETLEKHLPDYSLQLKWPNDVYLQQKKVAGILVETAASQPGLVVIGVGVNLNNSFLSAEAELQSRGTSLYETTGQKFSLPSTLIDLINGIENRLYDVTGKTSSFMADWRRFCLLTGRPIRINTGLEVKQGTCLEIDDQGYLILQTETGLERIISGTIEHF</sequence>
<dbReference type="AlphaFoldDB" id="A0A3D3RB15"/>
<comment type="caution">
    <text evidence="9">The sequence shown here is derived from an EMBL/GenBank/DDBJ whole genome shotgun (WGS) entry which is preliminary data.</text>
</comment>
<dbReference type="PANTHER" id="PTHR12835:SF5">
    <property type="entry name" value="BIOTIN--PROTEIN LIGASE"/>
    <property type="match status" value="1"/>
</dbReference>
<dbReference type="PANTHER" id="PTHR12835">
    <property type="entry name" value="BIOTIN PROTEIN LIGASE"/>
    <property type="match status" value="1"/>
</dbReference>
<dbReference type="InterPro" id="IPR004143">
    <property type="entry name" value="BPL_LPL_catalytic"/>
</dbReference>
<dbReference type="Proteomes" id="UP000263642">
    <property type="component" value="Unassembled WGS sequence"/>
</dbReference>
<dbReference type="SUPFAM" id="SSF50037">
    <property type="entry name" value="C-terminal domain of transcriptional repressors"/>
    <property type="match status" value="1"/>
</dbReference>
<dbReference type="PROSITE" id="PS51733">
    <property type="entry name" value="BPL_LPL_CATALYTIC"/>
    <property type="match status" value="1"/>
</dbReference>
<dbReference type="NCBIfam" id="TIGR00121">
    <property type="entry name" value="birA_ligase"/>
    <property type="match status" value="1"/>
</dbReference>
<evidence type="ECO:0000256" key="2">
    <source>
        <dbReference type="ARBA" id="ARBA00022741"/>
    </source>
</evidence>
<dbReference type="GO" id="GO:0004077">
    <property type="term" value="F:biotin--[biotin carboxyl-carrier protein] ligase activity"/>
    <property type="evidence" value="ECO:0007669"/>
    <property type="project" value="UniProtKB-EC"/>
</dbReference>
<name>A0A3D3RB15_9PLAN</name>
<evidence type="ECO:0000256" key="4">
    <source>
        <dbReference type="ARBA" id="ARBA00023267"/>
    </source>
</evidence>
<dbReference type="Pfam" id="PF02237">
    <property type="entry name" value="BPL_C"/>
    <property type="match status" value="1"/>
</dbReference>
<feature type="compositionally biased region" description="Polar residues" evidence="7">
    <location>
        <begin position="57"/>
        <end position="70"/>
    </location>
</feature>
<dbReference type="InterPro" id="IPR003142">
    <property type="entry name" value="BPL_C"/>
</dbReference>
<proteinExistence type="predicted"/>
<protein>
    <recommendedName>
        <fullName evidence="5">biotin--[biotin carboxyl-carrier protein] ligase</fullName>
        <ecNumber evidence="5">6.3.4.15</ecNumber>
    </recommendedName>
</protein>
<dbReference type="Pfam" id="PF03099">
    <property type="entry name" value="BPL_LplA_LipB"/>
    <property type="match status" value="1"/>
</dbReference>
<evidence type="ECO:0000256" key="6">
    <source>
        <dbReference type="ARBA" id="ARBA00047846"/>
    </source>
</evidence>
<feature type="domain" description="BPL/LPL catalytic" evidence="8">
    <location>
        <begin position="27"/>
        <end position="206"/>
    </location>
</feature>
<keyword evidence="2" id="KW-0547">Nucleotide-binding</keyword>
<reference evidence="9 10" key="1">
    <citation type="journal article" date="2018" name="Nat. Biotechnol.">
        <title>A standardized bacterial taxonomy based on genome phylogeny substantially revises the tree of life.</title>
        <authorList>
            <person name="Parks D.H."/>
            <person name="Chuvochina M."/>
            <person name="Waite D.W."/>
            <person name="Rinke C."/>
            <person name="Skarshewski A."/>
            <person name="Chaumeil P.A."/>
            <person name="Hugenholtz P."/>
        </authorList>
    </citation>
    <scope>NUCLEOTIDE SEQUENCE [LARGE SCALE GENOMIC DNA]</scope>
    <source>
        <strain evidence="9">UBA9375</strain>
    </source>
</reference>
<dbReference type="GO" id="GO:0005737">
    <property type="term" value="C:cytoplasm"/>
    <property type="evidence" value="ECO:0007669"/>
    <property type="project" value="TreeGrafter"/>
</dbReference>
<dbReference type="CDD" id="cd16442">
    <property type="entry name" value="BPL"/>
    <property type="match status" value="1"/>
</dbReference>
<evidence type="ECO:0000256" key="1">
    <source>
        <dbReference type="ARBA" id="ARBA00022598"/>
    </source>
</evidence>
<dbReference type="InterPro" id="IPR004408">
    <property type="entry name" value="Biotin_CoA_COase_ligase"/>
</dbReference>
<keyword evidence="1 9" id="KW-0436">Ligase</keyword>
<dbReference type="SUPFAM" id="SSF55681">
    <property type="entry name" value="Class II aaRS and biotin synthetases"/>
    <property type="match status" value="1"/>
</dbReference>
<dbReference type="InterPro" id="IPR008988">
    <property type="entry name" value="Transcriptional_repressor_C"/>
</dbReference>
<feature type="region of interest" description="Disordered" evidence="7">
    <location>
        <begin position="44"/>
        <end position="70"/>
    </location>
</feature>
<dbReference type="Gene3D" id="2.30.30.100">
    <property type="match status" value="1"/>
</dbReference>
<organism evidence="9 10">
    <name type="scientific">Gimesia maris</name>
    <dbReference type="NCBI Taxonomy" id="122"/>
    <lineage>
        <taxon>Bacteria</taxon>
        <taxon>Pseudomonadati</taxon>
        <taxon>Planctomycetota</taxon>
        <taxon>Planctomycetia</taxon>
        <taxon>Planctomycetales</taxon>
        <taxon>Planctomycetaceae</taxon>
        <taxon>Gimesia</taxon>
    </lineage>
</organism>
<evidence type="ECO:0000313" key="10">
    <source>
        <dbReference type="Proteomes" id="UP000263642"/>
    </source>
</evidence>
<keyword evidence="4" id="KW-0092">Biotin</keyword>
<dbReference type="InterPro" id="IPR045864">
    <property type="entry name" value="aa-tRNA-synth_II/BPL/LPL"/>
</dbReference>
<evidence type="ECO:0000256" key="3">
    <source>
        <dbReference type="ARBA" id="ARBA00022840"/>
    </source>
</evidence>
<keyword evidence="3" id="KW-0067">ATP-binding</keyword>
<comment type="catalytic activity">
    <reaction evidence="6">
        <text>biotin + L-lysyl-[protein] + ATP = N(6)-biotinyl-L-lysyl-[protein] + AMP + diphosphate + H(+)</text>
        <dbReference type="Rhea" id="RHEA:11756"/>
        <dbReference type="Rhea" id="RHEA-COMP:9752"/>
        <dbReference type="Rhea" id="RHEA-COMP:10505"/>
        <dbReference type="ChEBI" id="CHEBI:15378"/>
        <dbReference type="ChEBI" id="CHEBI:29969"/>
        <dbReference type="ChEBI" id="CHEBI:30616"/>
        <dbReference type="ChEBI" id="CHEBI:33019"/>
        <dbReference type="ChEBI" id="CHEBI:57586"/>
        <dbReference type="ChEBI" id="CHEBI:83144"/>
        <dbReference type="ChEBI" id="CHEBI:456215"/>
        <dbReference type="EC" id="6.3.4.15"/>
    </reaction>
</comment>
<evidence type="ECO:0000256" key="5">
    <source>
        <dbReference type="ARBA" id="ARBA00024227"/>
    </source>
</evidence>
<dbReference type="EC" id="6.3.4.15" evidence="5"/>
<dbReference type="Gene3D" id="3.30.930.10">
    <property type="entry name" value="Bira Bifunctional Protein, Domain 2"/>
    <property type="match status" value="1"/>
</dbReference>
<gene>
    <name evidence="9" type="ORF">DIT97_24470</name>
</gene>
<dbReference type="GO" id="GO:0005524">
    <property type="term" value="F:ATP binding"/>
    <property type="evidence" value="ECO:0007669"/>
    <property type="project" value="UniProtKB-KW"/>
</dbReference>
<evidence type="ECO:0000259" key="8">
    <source>
        <dbReference type="PROSITE" id="PS51733"/>
    </source>
</evidence>
<evidence type="ECO:0000256" key="7">
    <source>
        <dbReference type="SAM" id="MobiDB-lite"/>
    </source>
</evidence>
<evidence type="ECO:0000313" key="9">
    <source>
        <dbReference type="EMBL" id="HCO26025.1"/>
    </source>
</evidence>
<dbReference type="EMBL" id="DQAY01000148">
    <property type="protein sequence ID" value="HCO26025.1"/>
    <property type="molecule type" value="Genomic_DNA"/>
</dbReference>